<dbReference type="InterPro" id="IPR016181">
    <property type="entry name" value="Acyl_CoA_acyltransferase"/>
</dbReference>
<accession>A0ABV5X157</accession>
<evidence type="ECO:0000313" key="2">
    <source>
        <dbReference type="Proteomes" id="UP001589707"/>
    </source>
</evidence>
<dbReference type="SUPFAM" id="SSF55729">
    <property type="entry name" value="Acyl-CoA N-acyltransferases (Nat)"/>
    <property type="match status" value="1"/>
</dbReference>
<dbReference type="EMBL" id="JBHMAU010000033">
    <property type="protein sequence ID" value="MFB9775684.1"/>
    <property type="molecule type" value="Genomic_DNA"/>
</dbReference>
<proteinExistence type="predicted"/>
<reference evidence="1 2" key="1">
    <citation type="submission" date="2024-09" db="EMBL/GenBank/DDBJ databases">
        <authorList>
            <person name="Sun Q."/>
            <person name="Mori K."/>
        </authorList>
    </citation>
    <scope>NUCLEOTIDE SEQUENCE [LARGE SCALE GENOMIC DNA]</scope>
    <source>
        <strain evidence="1 2">JCM 11683</strain>
    </source>
</reference>
<gene>
    <name evidence="1" type="ORF">ACFFN1_04555</name>
</gene>
<keyword evidence="2" id="KW-1185">Reference proteome</keyword>
<dbReference type="Proteomes" id="UP001589707">
    <property type="component" value="Unassembled WGS sequence"/>
</dbReference>
<name>A0ABV5X157_9MICO</name>
<dbReference type="RefSeq" id="WP_376839026.1">
    <property type="nucleotide sequence ID" value="NZ_JBHMAU010000033.1"/>
</dbReference>
<comment type="caution">
    <text evidence="1">The sequence shown here is derived from an EMBL/GenBank/DDBJ whole genome shotgun (WGS) entry which is preliminary data.</text>
</comment>
<evidence type="ECO:0008006" key="3">
    <source>
        <dbReference type="Google" id="ProtNLM"/>
    </source>
</evidence>
<sequence length="293" mass="31075">MEALDNAEGEIGYLVCESDLDGVVAAASYCDDGDSLVVGVTDPSGVVVADEAEPPDVYAAALQLATRLEEIAVQRSRRAVLVKSSAVCAGGVRGLVTPVSLAFDEAGYSQVSRSFYAIEGVERAGVLAGVSSRVRSQISSASRVFVGRCADSEQDVAAVVQMYVAHSGQRGGHCPFTVDSLTRLSAPALNLASARLYSSTEDTARMLGFSISVHDQTSAEVFTWGSLDQAATAAHLTKFIVADTIQELAGRGYGVIEYGCRFDGPEYGELTEFYRRMGGREIPGVWMHKEIAP</sequence>
<organism evidence="1 2">
    <name type="scientific">Brevibacterium otitidis</name>
    <dbReference type="NCBI Taxonomy" id="53364"/>
    <lineage>
        <taxon>Bacteria</taxon>
        <taxon>Bacillati</taxon>
        <taxon>Actinomycetota</taxon>
        <taxon>Actinomycetes</taxon>
        <taxon>Micrococcales</taxon>
        <taxon>Brevibacteriaceae</taxon>
        <taxon>Brevibacterium</taxon>
    </lineage>
</organism>
<evidence type="ECO:0000313" key="1">
    <source>
        <dbReference type="EMBL" id="MFB9775684.1"/>
    </source>
</evidence>
<protein>
    <recommendedName>
        <fullName evidence="3">BioF2-like acetyltransferase domain-containing protein</fullName>
    </recommendedName>
</protein>